<feature type="signal peptide" evidence="2">
    <location>
        <begin position="1"/>
        <end position="26"/>
    </location>
</feature>
<dbReference type="AlphaFoldDB" id="A0AAP2D952"/>
<organism evidence="3 4">
    <name type="scientific">Dawidia soli</name>
    <dbReference type="NCBI Taxonomy" id="2782352"/>
    <lineage>
        <taxon>Bacteria</taxon>
        <taxon>Pseudomonadati</taxon>
        <taxon>Bacteroidota</taxon>
        <taxon>Cytophagia</taxon>
        <taxon>Cytophagales</taxon>
        <taxon>Chryseotaleaceae</taxon>
        <taxon>Dawidia</taxon>
    </lineage>
</organism>
<evidence type="ECO:0000313" key="4">
    <source>
        <dbReference type="Proteomes" id="UP001319180"/>
    </source>
</evidence>
<dbReference type="PROSITE" id="PS51257">
    <property type="entry name" value="PROKAR_LIPOPROTEIN"/>
    <property type="match status" value="1"/>
</dbReference>
<sequence length="226" mass="24112">MKPSLCVMLATVSVLGCLLVTGCSDGQDGDPGPKGPGGVDGPAGDPGKDGSGFQESVAYGNIVVSFTGQLPDGKDFADTINFKYAPLGVNGFKLGSFAEVADGAYSFALHRFYGAVDPGPDLQDNFVRIEMFVLQTDNGYEFFPGQCIIYTHMPTSDTSLLTVKHDFASLLSSDNFTAFQYDPATGDLSFRVDFAESHQQAGVGLTDLQVALVARVKVFQEIRREP</sequence>
<accession>A0AAP2D952</accession>
<proteinExistence type="predicted"/>
<reference evidence="3 4" key="1">
    <citation type="submission" date="2021-05" db="EMBL/GenBank/DDBJ databases">
        <title>A Polyphasic approach of four new species of the genus Ohtaekwangia: Ohtaekwangia histidinii sp. nov., Ohtaekwangia cretensis sp. nov., Ohtaekwangia indiensis sp. nov., Ohtaekwangia reichenbachii sp. nov. from diverse environment.</title>
        <authorList>
            <person name="Octaviana S."/>
        </authorList>
    </citation>
    <scope>NUCLEOTIDE SEQUENCE [LARGE SCALE GENOMIC DNA]</scope>
    <source>
        <strain evidence="3 4">PWU37</strain>
    </source>
</reference>
<evidence type="ECO:0000313" key="3">
    <source>
        <dbReference type="EMBL" id="MBT1686756.1"/>
    </source>
</evidence>
<feature type="chain" id="PRO_5042900670" description="Collagen-like protein" evidence="2">
    <location>
        <begin position="27"/>
        <end position="226"/>
    </location>
</feature>
<comment type="caution">
    <text evidence="3">The sequence shown here is derived from an EMBL/GenBank/DDBJ whole genome shotgun (WGS) entry which is preliminary data.</text>
</comment>
<dbReference type="RefSeq" id="WP_254089990.1">
    <property type="nucleotide sequence ID" value="NZ_JAHESC010000010.1"/>
</dbReference>
<gene>
    <name evidence="3" type="ORF">KK078_09320</name>
</gene>
<evidence type="ECO:0000256" key="2">
    <source>
        <dbReference type="SAM" id="SignalP"/>
    </source>
</evidence>
<dbReference type="EMBL" id="JAHESC010000010">
    <property type="protein sequence ID" value="MBT1686756.1"/>
    <property type="molecule type" value="Genomic_DNA"/>
</dbReference>
<keyword evidence="4" id="KW-1185">Reference proteome</keyword>
<dbReference type="Proteomes" id="UP001319180">
    <property type="component" value="Unassembled WGS sequence"/>
</dbReference>
<evidence type="ECO:0008006" key="5">
    <source>
        <dbReference type="Google" id="ProtNLM"/>
    </source>
</evidence>
<feature type="region of interest" description="Disordered" evidence="1">
    <location>
        <begin position="27"/>
        <end position="50"/>
    </location>
</feature>
<keyword evidence="2" id="KW-0732">Signal</keyword>
<name>A0AAP2D952_9BACT</name>
<protein>
    <recommendedName>
        <fullName evidence="5">Collagen-like protein</fullName>
    </recommendedName>
</protein>
<evidence type="ECO:0000256" key="1">
    <source>
        <dbReference type="SAM" id="MobiDB-lite"/>
    </source>
</evidence>